<protein>
    <submittedName>
        <fullName evidence="2">Uncharacterized protein</fullName>
    </submittedName>
</protein>
<reference evidence="2 3" key="1">
    <citation type="journal article" date="2019" name="Commun. Biol.">
        <title>The bagworm genome reveals a unique fibroin gene that provides high tensile strength.</title>
        <authorList>
            <person name="Kono N."/>
            <person name="Nakamura H."/>
            <person name="Ohtoshi R."/>
            <person name="Tomita M."/>
            <person name="Numata K."/>
            <person name="Arakawa K."/>
        </authorList>
    </citation>
    <scope>NUCLEOTIDE SEQUENCE [LARGE SCALE GENOMIC DNA]</scope>
</reference>
<evidence type="ECO:0000256" key="1">
    <source>
        <dbReference type="SAM" id="MobiDB-lite"/>
    </source>
</evidence>
<evidence type="ECO:0000313" key="3">
    <source>
        <dbReference type="Proteomes" id="UP000299102"/>
    </source>
</evidence>
<dbReference type="EMBL" id="BGZK01001799">
    <property type="protein sequence ID" value="GBP86503.1"/>
    <property type="molecule type" value="Genomic_DNA"/>
</dbReference>
<dbReference type="AlphaFoldDB" id="A0A4C1ZH87"/>
<keyword evidence="3" id="KW-1185">Reference proteome</keyword>
<dbReference type="Proteomes" id="UP000299102">
    <property type="component" value="Unassembled WGS sequence"/>
</dbReference>
<feature type="region of interest" description="Disordered" evidence="1">
    <location>
        <begin position="116"/>
        <end position="139"/>
    </location>
</feature>
<organism evidence="2 3">
    <name type="scientific">Eumeta variegata</name>
    <name type="common">Bagworm moth</name>
    <name type="synonym">Eumeta japonica</name>
    <dbReference type="NCBI Taxonomy" id="151549"/>
    <lineage>
        <taxon>Eukaryota</taxon>
        <taxon>Metazoa</taxon>
        <taxon>Ecdysozoa</taxon>
        <taxon>Arthropoda</taxon>
        <taxon>Hexapoda</taxon>
        <taxon>Insecta</taxon>
        <taxon>Pterygota</taxon>
        <taxon>Neoptera</taxon>
        <taxon>Endopterygota</taxon>
        <taxon>Lepidoptera</taxon>
        <taxon>Glossata</taxon>
        <taxon>Ditrysia</taxon>
        <taxon>Tineoidea</taxon>
        <taxon>Psychidae</taxon>
        <taxon>Oiketicinae</taxon>
        <taxon>Eumeta</taxon>
    </lineage>
</organism>
<name>A0A4C1ZH87_EUMVA</name>
<feature type="region of interest" description="Disordered" evidence="1">
    <location>
        <begin position="53"/>
        <end position="73"/>
    </location>
</feature>
<comment type="caution">
    <text evidence="2">The sequence shown here is derived from an EMBL/GenBank/DDBJ whole genome shotgun (WGS) entry which is preliminary data.</text>
</comment>
<feature type="compositionally biased region" description="Polar residues" evidence="1">
    <location>
        <begin position="60"/>
        <end position="72"/>
    </location>
</feature>
<feature type="compositionally biased region" description="Low complexity" evidence="1">
    <location>
        <begin position="117"/>
        <end position="128"/>
    </location>
</feature>
<sequence length="139" mass="15049">MSGAYGILRVRGGLAVDRLCIDCLVNSSELTRQSPRSGVHFPVFGDRDELTTTELRKQGSGPSSNSTRTGSVTDLYKRTRDSFHVRMGGVAVYPALAFAGDSARVDVLTFTDRAVDYDPGPDLPLGPDSEQTIPEERTV</sequence>
<evidence type="ECO:0000313" key="2">
    <source>
        <dbReference type="EMBL" id="GBP86503.1"/>
    </source>
</evidence>
<proteinExistence type="predicted"/>
<gene>
    <name evidence="2" type="ORF">EVAR_69171_1</name>
</gene>
<accession>A0A4C1ZH87</accession>